<dbReference type="EMBL" id="JACJPW010000163">
    <property type="protein sequence ID" value="MBD2186082.1"/>
    <property type="molecule type" value="Genomic_DNA"/>
</dbReference>
<evidence type="ECO:0000313" key="1">
    <source>
        <dbReference type="EMBL" id="MBD2186082.1"/>
    </source>
</evidence>
<reference evidence="1" key="1">
    <citation type="journal article" date="2015" name="ISME J.">
        <title>Draft Genome Sequence of Streptomyces incarnatus NRRL8089, which Produces the Nucleoside Antibiotic Sinefungin.</title>
        <authorList>
            <person name="Oshima K."/>
            <person name="Hattori M."/>
            <person name="Shimizu H."/>
            <person name="Fukuda K."/>
            <person name="Nemoto M."/>
            <person name="Inagaki K."/>
            <person name="Tamura T."/>
        </authorList>
    </citation>
    <scope>NUCLEOTIDE SEQUENCE</scope>
    <source>
        <strain evidence="1">FACHB-1375</strain>
    </source>
</reference>
<comment type="caution">
    <text evidence="1">The sequence shown here is derived from an EMBL/GenBank/DDBJ whole genome shotgun (WGS) entry which is preliminary data.</text>
</comment>
<proteinExistence type="predicted"/>
<organism evidence="1 2">
    <name type="scientific">Aerosakkonema funiforme FACHB-1375</name>
    <dbReference type="NCBI Taxonomy" id="2949571"/>
    <lineage>
        <taxon>Bacteria</taxon>
        <taxon>Bacillati</taxon>
        <taxon>Cyanobacteriota</taxon>
        <taxon>Cyanophyceae</taxon>
        <taxon>Oscillatoriophycideae</taxon>
        <taxon>Aerosakkonematales</taxon>
        <taxon>Aerosakkonemataceae</taxon>
        <taxon>Aerosakkonema</taxon>
    </lineage>
</organism>
<accession>A0A926ZL67</accession>
<gene>
    <name evidence="1" type="ORF">H6G03_34335</name>
</gene>
<sequence>MVIEKNLTFIREAGTTIKISRFVFMSSCYGAWGGSEELWSSTAKYLKQQGHEVYIYKTNPPYPERIFTNKLLQLCSLASNE</sequence>
<name>A0A926ZL67_9CYAN</name>
<dbReference type="Proteomes" id="UP000641646">
    <property type="component" value="Unassembled WGS sequence"/>
</dbReference>
<evidence type="ECO:0000313" key="2">
    <source>
        <dbReference type="Proteomes" id="UP000641646"/>
    </source>
</evidence>
<dbReference type="AlphaFoldDB" id="A0A926ZL67"/>
<keyword evidence="2" id="KW-1185">Reference proteome</keyword>
<protein>
    <submittedName>
        <fullName evidence="1">Uncharacterized protein</fullName>
    </submittedName>
</protein>
<reference evidence="1" key="2">
    <citation type="submission" date="2020-08" db="EMBL/GenBank/DDBJ databases">
        <authorList>
            <person name="Chen M."/>
            <person name="Teng W."/>
            <person name="Zhao L."/>
            <person name="Hu C."/>
            <person name="Zhou Y."/>
            <person name="Han B."/>
            <person name="Song L."/>
            <person name="Shu W."/>
        </authorList>
    </citation>
    <scope>NUCLEOTIDE SEQUENCE</scope>
    <source>
        <strain evidence="1">FACHB-1375</strain>
    </source>
</reference>